<evidence type="ECO:0000256" key="5">
    <source>
        <dbReference type="ARBA" id="ARBA00023136"/>
    </source>
</evidence>
<evidence type="ECO:0000313" key="9">
    <source>
        <dbReference type="EMBL" id="PRY85925.1"/>
    </source>
</evidence>
<evidence type="ECO:0000259" key="7">
    <source>
        <dbReference type="Pfam" id="PF02687"/>
    </source>
</evidence>
<feature type="transmembrane region" description="Helical" evidence="6">
    <location>
        <begin position="347"/>
        <end position="373"/>
    </location>
</feature>
<dbReference type="InterPro" id="IPR003838">
    <property type="entry name" value="ABC3_permease_C"/>
</dbReference>
<feature type="domain" description="MacB-like periplasmic core" evidence="8">
    <location>
        <begin position="44"/>
        <end position="261"/>
    </location>
</feature>
<organism evidence="9 10">
    <name type="scientific">Mongoliibacter ruber</name>
    <dbReference type="NCBI Taxonomy" id="1750599"/>
    <lineage>
        <taxon>Bacteria</taxon>
        <taxon>Pseudomonadati</taxon>
        <taxon>Bacteroidota</taxon>
        <taxon>Cytophagia</taxon>
        <taxon>Cytophagales</taxon>
        <taxon>Cyclobacteriaceae</taxon>
        <taxon>Mongoliibacter</taxon>
    </lineage>
</organism>
<feature type="transmembrane region" description="Helical" evidence="6">
    <location>
        <begin position="301"/>
        <end position="326"/>
    </location>
</feature>
<evidence type="ECO:0000256" key="3">
    <source>
        <dbReference type="ARBA" id="ARBA00022692"/>
    </source>
</evidence>
<keyword evidence="4 6" id="KW-1133">Transmembrane helix</keyword>
<keyword evidence="3 6" id="KW-0812">Transmembrane</keyword>
<dbReference type="GO" id="GO:0005886">
    <property type="term" value="C:plasma membrane"/>
    <property type="evidence" value="ECO:0007669"/>
    <property type="project" value="UniProtKB-SubCell"/>
</dbReference>
<dbReference type="PANTHER" id="PTHR30572">
    <property type="entry name" value="MEMBRANE COMPONENT OF TRANSPORTER-RELATED"/>
    <property type="match status" value="1"/>
</dbReference>
<dbReference type="InterPro" id="IPR050250">
    <property type="entry name" value="Macrolide_Exporter_MacB"/>
</dbReference>
<evidence type="ECO:0000259" key="8">
    <source>
        <dbReference type="Pfam" id="PF12704"/>
    </source>
</evidence>
<dbReference type="Pfam" id="PF12704">
    <property type="entry name" value="MacB_PCD"/>
    <property type="match status" value="1"/>
</dbReference>
<feature type="transmembrane region" description="Helical" evidence="6">
    <location>
        <begin position="43"/>
        <end position="65"/>
    </location>
</feature>
<dbReference type="EMBL" id="PVTR01000010">
    <property type="protein sequence ID" value="PRY85925.1"/>
    <property type="molecule type" value="Genomic_DNA"/>
</dbReference>
<evidence type="ECO:0000256" key="2">
    <source>
        <dbReference type="ARBA" id="ARBA00022475"/>
    </source>
</evidence>
<comment type="caution">
    <text evidence="9">The sequence shown here is derived from an EMBL/GenBank/DDBJ whole genome shotgun (WGS) entry which is preliminary data.</text>
</comment>
<comment type="subcellular location">
    <subcellularLocation>
        <location evidence="1">Cell membrane</location>
        <topology evidence="1">Multi-pass membrane protein</topology>
    </subcellularLocation>
</comment>
<dbReference type="Pfam" id="PF02687">
    <property type="entry name" value="FtsX"/>
    <property type="match status" value="2"/>
</dbReference>
<keyword evidence="5 6" id="KW-0472">Membrane</keyword>
<evidence type="ECO:0000256" key="1">
    <source>
        <dbReference type="ARBA" id="ARBA00004651"/>
    </source>
</evidence>
<feature type="transmembrane region" description="Helical" evidence="6">
    <location>
        <begin position="730"/>
        <end position="757"/>
    </location>
</feature>
<feature type="transmembrane region" description="Helical" evidence="6">
    <location>
        <begin position="686"/>
        <end position="709"/>
    </location>
</feature>
<proteinExistence type="predicted"/>
<feature type="transmembrane region" description="Helical" evidence="6">
    <location>
        <begin position="438"/>
        <end position="462"/>
    </location>
</feature>
<keyword evidence="10" id="KW-1185">Reference proteome</keyword>
<keyword evidence="2" id="KW-1003">Cell membrane</keyword>
<feature type="transmembrane region" description="Helical" evidence="6">
    <location>
        <begin position="393"/>
        <end position="417"/>
    </location>
</feature>
<accession>A0A2T0WGY7</accession>
<feature type="domain" description="ABC3 transporter permease C-terminal" evidence="7">
    <location>
        <begin position="306"/>
        <end position="420"/>
    </location>
</feature>
<dbReference type="GO" id="GO:0022857">
    <property type="term" value="F:transmembrane transporter activity"/>
    <property type="evidence" value="ECO:0007669"/>
    <property type="project" value="TreeGrafter"/>
</dbReference>
<protein>
    <submittedName>
        <fullName evidence="9">FtsX-like permease family protein</fullName>
    </submittedName>
</protein>
<dbReference type="InterPro" id="IPR025857">
    <property type="entry name" value="MacB_PCD"/>
</dbReference>
<dbReference type="Proteomes" id="UP000238157">
    <property type="component" value="Unassembled WGS sequence"/>
</dbReference>
<reference evidence="9 10" key="1">
    <citation type="submission" date="2018-03" db="EMBL/GenBank/DDBJ databases">
        <title>Genomic Encyclopedia of Archaeal and Bacterial Type Strains, Phase II (KMG-II): from individual species to whole genera.</title>
        <authorList>
            <person name="Goeker M."/>
        </authorList>
    </citation>
    <scope>NUCLEOTIDE SEQUENCE [LARGE SCALE GENOMIC DNA]</scope>
    <source>
        <strain evidence="9 10">DSM 27929</strain>
    </source>
</reference>
<dbReference type="AlphaFoldDB" id="A0A2T0WGY7"/>
<name>A0A2T0WGY7_9BACT</name>
<dbReference type="PANTHER" id="PTHR30572:SF18">
    <property type="entry name" value="ABC-TYPE MACROLIDE FAMILY EXPORT SYSTEM PERMEASE COMPONENT 2"/>
    <property type="match status" value="1"/>
</dbReference>
<feature type="domain" description="ABC3 transporter permease C-terminal" evidence="7">
    <location>
        <begin position="689"/>
        <end position="799"/>
    </location>
</feature>
<gene>
    <name evidence="9" type="ORF">CLW00_11056</name>
</gene>
<evidence type="ECO:0000313" key="10">
    <source>
        <dbReference type="Proteomes" id="UP000238157"/>
    </source>
</evidence>
<evidence type="ECO:0000256" key="6">
    <source>
        <dbReference type="SAM" id="Phobius"/>
    </source>
</evidence>
<evidence type="ECO:0000256" key="4">
    <source>
        <dbReference type="ARBA" id="ARBA00022989"/>
    </source>
</evidence>
<sequence>MGKRVIVHGIALENQCQSTIFTMMILHALRTAFRNLLRHKTNAIVNILSLTIGLTSGIFIFLWVLDELGYDKFHVHDKSLYQVMINQTFPDGQIHTYGATPSKLKEAVRSDIPEVENITQTNMSSTLLVQFEEVSFQEEGIYSDSEFFQIFDFPLLHGNPSNPLPDNNSIAISQKLANKLFKNADPIGKTLQVEQAQEFMVSAVFADVPTNSRIQFEFVAPFEVYSQENPWMQGWQTGGTNTFLKLDPKASLPTVNQKLESLIKRNCAECTTSPFLYSFSKLYLNGKFEGGKNVGGRIEQVILFSIVAGIILLMACINFMNLATASAASRSKEVSVRKIIGANRPDLVLHFMLESLILASIGLLFAIFLVSTLLPFFNTITSKSIQLNMFDPIFLGGAIVITLVCGLLAGIYPAVFLSSFKPLTIFQRNVRSLLTGSGLRKTLVVIQFASAVVLMVGSIIIYQQIKYITNKDLGFVKSQVLVIDQNKDLIANTAPFRNAMLQLSNVENIGFGGNNIFVIPITTTEIDWQGKDKDASIHFKLFRSDEGFIPTMGIEMLQGRNFIGDKQDSLHYIINRKAMEVMGISEHEVIGSELGVWGNLGRIVGVTEDFHNDNLKVGIEPLVFLYSENLGAHYFVKLNQSSSISESLAGIEKVFKTYSPDYPFEFTFLDELFERQYISDLVLGKLSMSFMVISILISCLGLFGLATFTAARRIKELGIRKLMGATSFNLVLMLCGDFTKLVLISILIGSPIAWYLAKEYLSGFAFHGGISSGTFLLAALGLMTVALSTVGFQSLKAALANPAKSLKSE</sequence>
<feature type="transmembrane region" description="Helical" evidence="6">
    <location>
        <begin position="769"/>
        <end position="792"/>
    </location>
</feature>